<dbReference type="InterPro" id="IPR004114">
    <property type="entry name" value="THUMP_dom"/>
</dbReference>
<dbReference type="PANTHER" id="PTHR47313:SF1">
    <property type="entry name" value="RIBOSOMAL RNA LARGE SUBUNIT METHYLTRANSFERASE K_L"/>
    <property type="match status" value="1"/>
</dbReference>
<keyword evidence="7" id="KW-1185">Reference proteome</keyword>
<dbReference type="Pfam" id="PF01170">
    <property type="entry name" value="UPF0020"/>
    <property type="match status" value="1"/>
</dbReference>
<dbReference type="PATRIC" id="fig|1288963.3.peg.1584"/>
<dbReference type="Pfam" id="PF22020">
    <property type="entry name" value="RlmL_1st"/>
    <property type="match status" value="1"/>
</dbReference>
<dbReference type="InterPro" id="IPR054170">
    <property type="entry name" value="RlmL_1st"/>
</dbReference>
<dbReference type="GO" id="GO:0003723">
    <property type="term" value="F:RNA binding"/>
    <property type="evidence" value="ECO:0007669"/>
    <property type="project" value="InterPro"/>
</dbReference>
<dbReference type="Gene3D" id="3.30.2130.30">
    <property type="match status" value="1"/>
</dbReference>
<evidence type="ECO:0000256" key="2">
    <source>
        <dbReference type="ARBA" id="ARBA00022679"/>
    </source>
</evidence>
<dbReference type="GO" id="GO:0070043">
    <property type="term" value="F:rRNA (guanine-N7-)-methyltransferase activity"/>
    <property type="evidence" value="ECO:0007669"/>
    <property type="project" value="TreeGrafter"/>
</dbReference>
<evidence type="ECO:0000259" key="5">
    <source>
        <dbReference type="Pfam" id="PF22020"/>
    </source>
</evidence>
<evidence type="ECO:0000259" key="3">
    <source>
        <dbReference type="Pfam" id="PF01170"/>
    </source>
</evidence>
<name>R7ZV25_9BACT</name>
<sequence>MLDFERKGKIVVTCFDRFAPYLEQEIVGLGYTPTETYRTRITLNGTLTDCMMLNMHLRTASNVLYHLIDFPLHHIKDLYGKVKSMPWENYLAKDGYFSVNSTVDHETVDNPMFANVTVKDAIVDRFREKFDLRPDSGSEYKGAVIQLFWKNNQASLYLNTSGETLVKHGYRMVPGKAPMMEALAAATILASEWDRSTPFINPMCGAGTVAIEAALMATDRFPGIYRDHYAFQHLLGYDEKTYRQLKKHLYLKIKEIPVTIIASDISERAITASRMNAETAGVEDLITFESGDFAETTIPEGGKGAVFLNPEYGQRLGELDELEKTYKRIGDFLKQRCGGYAGLVFTGNMDLGKKIGLKPKRKIPFYNGTLDCRLLHFELYEGTRRKTFPSPENP</sequence>
<dbReference type="AlphaFoldDB" id="R7ZV25"/>
<dbReference type="SUPFAM" id="SSF53335">
    <property type="entry name" value="S-adenosyl-L-methionine-dependent methyltransferases"/>
    <property type="match status" value="1"/>
</dbReference>
<feature type="domain" description="THUMP" evidence="4">
    <location>
        <begin position="75"/>
        <end position="158"/>
    </location>
</feature>
<evidence type="ECO:0000256" key="1">
    <source>
        <dbReference type="ARBA" id="ARBA00022603"/>
    </source>
</evidence>
<dbReference type="CDD" id="cd11715">
    <property type="entry name" value="THUMP_AdoMetMT"/>
    <property type="match status" value="1"/>
</dbReference>
<dbReference type="EC" id="2.1.1.-" evidence="6"/>
<organism evidence="6 7">
    <name type="scientific">Lunatimonas lonarensis</name>
    <dbReference type="NCBI Taxonomy" id="1232681"/>
    <lineage>
        <taxon>Bacteria</taxon>
        <taxon>Pseudomonadati</taxon>
        <taxon>Bacteroidota</taxon>
        <taxon>Cytophagia</taxon>
        <taxon>Cytophagales</taxon>
        <taxon>Cyclobacteriaceae</taxon>
    </lineage>
</organism>
<dbReference type="InterPro" id="IPR000241">
    <property type="entry name" value="RlmKL-like_Mtase"/>
</dbReference>
<evidence type="ECO:0000313" key="7">
    <source>
        <dbReference type="Proteomes" id="UP000013909"/>
    </source>
</evidence>
<keyword evidence="1 6" id="KW-0489">Methyltransferase</keyword>
<reference evidence="6 7" key="1">
    <citation type="submission" date="2013-02" db="EMBL/GenBank/DDBJ databases">
        <title>A novel strain isolated from Lonar lake, Maharashtra, India.</title>
        <authorList>
            <person name="Singh A."/>
        </authorList>
    </citation>
    <scope>NUCLEOTIDE SEQUENCE [LARGE SCALE GENOMIC DNA]</scope>
    <source>
        <strain evidence="6 7">AK24</strain>
    </source>
</reference>
<dbReference type="EMBL" id="AQHR01000048">
    <property type="protein sequence ID" value="EON77883.1"/>
    <property type="molecule type" value="Genomic_DNA"/>
</dbReference>
<gene>
    <name evidence="6" type="ORF">ADIS_1596</name>
</gene>
<feature type="domain" description="RlmL ferredoxin-like" evidence="5">
    <location>
        <begin position="9"/>
        <end position="64"/>
    </location>
</feature>
<proteinExistence type="predicted"/>
<dbReference type="OrthoDB" id="9809404at2"/>
<keyword evidence="2 6" id="KW-0808">Transferase</keyword>
<dbReference type="PANTHER" id="PTHR47313">
    <property type="entry name" value="RIBOSOMAL RNA LARGE SUBUNIT METHYLTRANSFERASE K/L"/>
    <property type="match status" value="1"/>
</dbReference>
<comment type="caution">
    <text evidence="6">The sequence shown here is derived from an EMBL/GenBank/DDBJ whole genome shotgun (WGS) entry which is preliminary data.</text>
</comment>
<dbReference type="Gene3D" id="3.40.50.150">
    <property type="entry name" value="Vaccinia Virus protein VP39"/>
    <property type="match status" value="1"/>
</dbReference>
<protein>
    <submittedName>
        <fullName evidence="6">Methyltransferase</fullName>
        <ecNumber evidence="6">2.1.1.-</ecNumber>
    </submittedName>
</protein>
<dbReference type="Pfam" id="PF02926">
    <property type="entry name" value="THUMP"/>
    <property type="match status" value="1"/>
</dbReference>
<dbReference type="GO" id="GO:0008990">
    <property type="term" value="F:rRNA (guanine-N2-)-methyltransferase activity"/>
    <property type="evidence" value="ECO:0007669"/>
    <property type="project" value="TreeGrafter"/>
</dbReference>
<dbReference type="STRING" id="1232681.ADIS_1596"/>
<evidence type="ECO:0000259" key="4">
    <source>
        <dbReference type="Pfam" id="PF02926"/>
    </source>
</evidence>
<dbReference type="Proteomes" id="UP000013909">
    <property type="component" value="Unassembled WGS sequence"/>
</dbReference>
<dbReference type="InterPro" id="IPR029063">
    <property type="entry name" value="SAM-dependent_MTases_sf"/>
</dbReference>
<dbReference type="RefSeq" id="WP_010853735.1">
    <property type="nucleotide sequence ID" value="NZ_AQHR01000048.1"/>
</dbReference>
<evidence type="ECO:0000313" key="6">
    <source>
        <dbReference type="EMBL" id="EON77883.1"/>
    </source>
</evidence>
<accession>R7ZV25</accession>
<feature type="domain" description="Ribosomal RNA large subunit methyltransferase K/L-like methyltransferase" evidence="3">
    <location>
        <begin position="169"/>
        <end position="374"/>
    </location>
</feature>